<dbReference type="HAMAP" id="MF_01343_B">
    <property type="entry name" value="Ribosomal_uS15_B"/>
    <property type="match status" value="1"/>
</dbReference>
<dbReference type="NCBIfam" id="TIGR00952">
    <property type="entry name" value="S15_bact"/>
    <property type="match status" value="1"/>
</dbReference>
<gene>
    <name evidence="6" type="ORF">C3L33_00380</name>
</gene>
<feature type="compositionally biased region" description="Polar residues" evidence="5">
    <location>
        <begin position="26"/>
        <end position="41"/>
    </location>
</feature>
<comment type="similarity">
    <text evidence="1">Belongs to the universal ribosomal protein uS15 family.</text>
</comment>
<evidence type="ECO:0000313" key="7">
    <source>
        <dbReference type="Proteomes" id="UP000428333"/>
    </source>
</evidence>
<evidence type="ECO:0000256" key="4">
    <source>
        <dbReference type="ARBA" id="ARBA00035250"/>
    </source>
</evidence>
<dbReference type="Proteomes" id="UP000428333">
    <property type="component" value="Linkage Group LG01"/>
</dbReference>
<dbReference type="CDD" id="cd00353">
    <property type="entry name" value="Ribosomal_S15p_S13e"/>
    <property type="match status" value="1"/>
</dbReference>
<dbReference type="GO" id="GO:0005737">
    <property type="term" value="C:cytoplasm"/>
    <property type="evidence" value="ECO:0007669"/>
    <property type="project" value="UniProtKB-ARBA"/>
</dbReference>
<organism evidence="6 7">
    <name type="scientific">Rhododendron williamsianum</name>
    <dbReference type="NCBI Taxonomy" id="262921"/>
    <lineage>
        <taxon>Eukaryota</taxon>
        <taxon>Viridiplantae</taxon>
        <taxon>Streptophyta</taxon>
        <taxon>Embryophyta</taxon>
        <taxon>Tracheophyta</taxon>
        <taxon>Spermatophyta</taxon>
        <taxon>Magnoliopsida</taxon>
        <taxon>eudicotyledons</taxon>
        <taxon>Gunneridae</taxon>
        <taxon>Pentapetalae</taxon>
        <taxon>asterids</taxon>
        <taxon>Ericales</taxon>
        <taxon>Ericaceae</taxon>
        <taxon>Ericoideae</taxon>
        <taxon>Rhodoreae</taxon>
        <taxon>Rhododendron</taxon>
    </lineage>
</organism>
<dbReference type="SUPFAM" id="SSF47060">
    <property type="entry name" value="S15/NS1 RNA-binding domain"/>
    <property type="match status" value="1"/>
</dbReference>
<protein>
    <recommendedName>
        <fullName evidence="4">Small ribosomal subunit protein uS15c</fullName>
    </recommendedName>
</protein>
<dbReference type="EMBL" id="QEFC01000015">
    <property type="protein sequence ID" value="KAE9467709.1"/>
    <property type="molecule type" value="Genomic_DNA"/>
</dbReference>
<keyword evidence="2" id="KW-0689">Ribosomal protein</keyword>
<reference evidence="6 7" key="1">
    <citation type="journal article" date="2019" name="Genome Biol. Evol.">
        <title>The Rhododendron genome and chromosomal organization provide insight into shared whole-genome duplications across the heath family (Ericaceae).</title>
        <authorList>
            <person name="Soza V.L."/>
            <person name="Lindsley D."/>
            <person name="Waalkes A."/>
            <person name="Ramage E."/>
            <person name="Patwardhan R.P."/>
            <person name="Burton J.N."/>
            <person name="Adey A."/>
            <person name="Kumar A."/>
            <person name="Qiu R."/>
            <person name="Shendure J."/>
            <person name="Hall B."/>
        </authorList>
    </citation>
    <scope>NUCLEOTIDE SEQUENCE [LARGE SCALE GENOMIC DNA]</scope>
    <source>
        <strain evidence="6">RSF 1966-606</strain>
    </source>
</reference>
<dbReference type="InterPro" id="IPR009068">
    <property type="entry name" value="uS15_NS1_RNA-bd_sf"/>
</dbReference>
<dbReference type="Pfam" id="PF00312">
    <property type="entry name" value="Ribosomal_S15"/>
    <property type="match status" value="1"/>
</dbReference>
<dbReference type="InterPro" id="IPR005290">
    <property type="entry name" value="Ribosomal_uS15_bac-type"/>
</dbReference>
<feature type="non-terminal residue" evidence="6">
    <location>
        <position position="1"/>
    </location>
</feature>
<dbReference type="GO" id="GO:0005840">
    <property type="term" value="C:ribosome"/>
    <property type="evidence" value="ECO:0007669"/>
    <property type="project" value="UniProtKB-KW"/>
</dbReference>
<evidence type="ECO:0000256" key="3">
    <source>
        <dbReference type="ARBA" id="ARBA00023274"/>
    </source>
</evidence>
<evidence type="ECO:0000256" key="5">
    <source>
        <dbReference type="SAM" id="MobiDB-lite"/>
    </source>
</evidence>
<dbReference type="PANTHER" id="PTHR47546">
    <property type="entry name" value="S15/NS1, RNA-BINDING PROTEIN"/>
    <property type="match status" value="1"/>
</dbReference>
<evidence type="ECO:0000256" key="2">
    <source>
        <dbReference type="ARBA" id="ARBA00022980"/>
    </source>
</evidence>
<dbReference type="AlphaFoldDB" id="A0A6A4MNU8"/>
<comment type="caution">
    <text evidence="6">The sequence shown here is derived from an EMBL/GenBank/DDBJ whole genome shotgun (WGS) entry which is preliminary data.</text>
</comment>
<dbReference type="Gene3D" id="1.10.287.10">
    <property type="entry name" value="S15/NS1, RNA-binding"/>
    <property type="match status" value="1"/>
</dbReference>
<feature type="region of interest" description="Disordered" evidence="5">
    <location>
        <begin position="18"/>
        <end position="139"/>
    </location>
</feature>
<keyword evidence="7" id="KW-1185">Reference proteome</keyword>
<accession>A0A6A4MNU8</accession>
<dbReference type="PANTHER" id="PTHR47546:SF3">
    <property type="entry name" value="30S RIBOSOMAL PROTEIN S15, CHLOROPLASTIC"/>
    <property type="match status" value="1"/>
</dbReference>
<dbReference type="GO" id="GO:1990904">
    <property type="term" value="C:ribonucleoprotein complex"/>
    <property type="evidence" value="ECO:0007669"/>
    <property type="project" value="UniProtKB-KW"/>
</dbReference>
<dbReference type="OrthoDB" id="441444at2759"/>
<proteinExistence type="inferred from homology"/>
<dbReference type="SMART" id="SM01387">
    <property type="entry name" value="Ribosomal_S15"/>
    <property type="match status" value="1"/>
</dbReference>
<dbReference type="GO" id="GO:0006412">
    <property type="term" value="P:translation"/>
    <property type="evidence" value="ECO:0007669"/>
    <property type="project" value="InterPro"/>
</dbReference>
<name>A0A6A4MNU8_9ERIC</name>
<evidence type="ECO:0000313" key="6">
    <source>
        <dbReference type="EMBL" id="KAE9467709.1"/>
    </source>
</evidence>
<evidence type="ECO:0000256" key="1">
    <source>
        <dbReference type="ARBA" id="ARBA00008434"/>
    </source>
</evidence>
<sequence>MAATAISLQLRPKCRPIANPNFLHFFSSSTPSDSTNADDQNTPPPQSPFSSSFSDVKASLKQNPPPPPPQPQHRQGQSLEEIRRNLSQFHRPSPAPPPHDKSSPAATPPISFQELYRRRSENSTIQASNKGSGGRPSFDTIRESLRQLKINKSNSSNNNQINYNRDPMSLKTLTQDLNLRPGGPNNVIGGTDQRLPASVFGKEKEMREKEQERELPAMRTKFVRGYSYEELGKKLRMLRPPEGKRGGDWFSLGELNERLMKLREVEEKEEKFVGFRLTDLRQSLVTLQLSNEEKNKKQIFQRLNVLGQLGGTPNFMLSPPKDQLVEKASLELKHCTRHLSLTVMSYFFAAVHSSAILLSIYPALDNSRATHLGTNPLFSVCSEHIAYFHPDNMSSSEKMKLELQKVRDEFKMSESDCGSARVQVAQLTTKIKHLSTALDKKDKHSRKGLQAMVQRRKKLLKYLRRTDWDSYCLVLSKLGLRDNPDFKILTYPKKTA</sequence>
<dbReference type="GO" id="GO:0003735">
    <property type="term" value="F:structural constituent of ribosome"/>
    <property type="evidence" value="ECO:0007669"/>
    <property type="project" value="InterPro"/>
</dbReference>
<keyword evidence="3" id="KW-0687">Ribonucleoprotein</keyword>
<dbReference type="InterPro" id="IPR000589">
    <property type="entry name" value="Ribosomal_uS15"/>
</dbReference>